<comment type="caution">
    <text evidence="1">The sequence shown here is derived from an EMBL/GenBank/DDBJ whole genome shotgun (WGS) entry which is preliminary data.</text>
</comment>
<reference evidence="1 2" key="2">
    <citation type="journal article" date="2022" name="Mol. Ecol. Resour.">
        <title>The genomes of chicory, endive, great burdock and yacon provide insights into Asteraceae paleo-polyploidization history and plant inulin production.</title>
        <authorList>
            <person name="Fan W."/>
            <person name="Wang S."/>
            <person name="Wang H."/>
            <person name="Wang A."/>
            <person name="Jiang F."/>
            <person name="Liu H."/>
            <person name="Zhao H."/>
            <person name="Xu D."/>
            <person name="Zhang Y."/>
        </authorList>
    </citation>
    <scope>NUCLEOTIDE SEQUENCE [LARGE SCALE GENOMIC DNA]</scope>
    <source>
        <strain evidence="2">cv. Yunnan</strain>
        <tissue evidence="1">Leaves</tissue>
    </source>
</reference>
<dbReference type="Proteomes" id="UP001056120">
    <property type="component" value="Linkage Group LG28"/>
</dbReference>
<accession>A0ACB8YCM5</accession>
<sequence length="184" mass="19950">MAPFLTFTMFTLYLALISATVITANDTFSQHFATTKSTPTATKTTRLQFYFHDIVSGKHPTAIPIIRPKNAFGTTAMVDDPLTLDTKPGPKLVGRAQGLYALASKHDLALLMAMNFAFTYGKYNGSTLSIMGRNPILDAVREMAIIGGSGVFRFACGYALASTVRNNRKTGDAVVQYNVTVMHG</sequence>
<organism evidence="1 2">
    <name type="scientific">Smallanthus sonchifolius</name>
    <dbReference type="NCBI Taxonomy" id="185202"/>
    <lineage>
        <taxon>Eukaryota</taxon>
        <taxon>Viridiplantae</taxon>
        <taxon>Streptophyta</taxon>
        <taxon>Embryophyta</taxon>
        <taxon>Tracheophyta</taxon>
        <taxon>Spermatophyta</taxon>
        <taxon>Magnoliopsida</taxon>
        <taxon>eudicotyledons</taxon>
        <taxon>Gunneridae</taxon>
        <taxon>Pentapetalae</taxon>
        <taxon>asterids</taxon>
        <taxon>campanulids</taxon>
        <taxon>Asterales</taxon>
        <taxon>Asteraceae</taxon>
        <taxon>Asteroideae</taxon>
        <taxon>Heliantheae alliance</taxon>
        <taxon>Millerieae</taxon>
        <taxon>Smallanthus</taxon>
    </lineage>
</organism>
<keyword evidence="2" id="KW-1185">Reference proteome</keyword>
<reference evidence="2" key="1">
    <citation type="journal article" date="2022" name="Mol. Ecol. Resour.">
        <title>The genomes of chicory, endive, great burdock and yacon provide insights into Asteraceae palaeo-polyploidization history and plant inulin production.</title>
        <authorList>
            <person name="Fan W."/>
            <person name="Wang S."/>
            <person name="Wang H."/>
            <person name="Wang A."/>
            <person name="Jiang F."/>
            <person name="Liu H."/>
            <person name="Zhao H."/>
            <person name="Xu D."/>
            <person name="Zhang Y."/>
        </authorList>
    </citation>
    <scope>NUCLEOTIDE SEQUENCE [LARGE SCALE GENOMIC DNA]</scope>
    <source>
        <strain evidence="2">cv. Yunnan</strain>
    </source>
</reference>
<dbReference type="EMBL" id="CM042045">
    <property type="protein sequence ID" value="KAI3682994.1"/>
    <property type="molecule type" value="Genomic_DNA"/>
</dbReference>
<proteinExistence type="predicted"/>
<evidence type="ECO:0000313" key="2">
    <source>
        <dbReference type="Proteomes" id="UP001056120"/>
    </source>
</evidence>
<gene>
    <name evidence="1" type="ORF">L1987_83433</name>
</gene>
<evidence type="ECO:0000313" key="1">
    <source>
        <dbReference type="EMBL" id="KAI3682994.1"/>
    </source>
</evidence>
<protein>
    <submittedName>
        <fullName evidence="1">Uncharacterized protein</fullName>
    </submittedName>
</protein>
<name>A0ACB8YCM5_9ASTR</name>